<keyword evidence="11 13" id="KW-0472">Membrane</keyword>
<evidence type="ECO:0000256" key="5">
    <source>
        <dbReference type="ARBA" id="ARBA00022553"/>
    </source>
</evidence>
<dbReference type="SMART" id="SM00091">
    <property type="entry name" value="PAS"/>
    <property type="match status" value="2"/>
</dbReference>
<keyword evidence="18" id="KW-1185">Reference proteome</keyword>
<keyword evidence="4" id="KW-1003">Cell membrane</keyword>
<dbReference type="CDD" id="cd00130">
    <property type="entry name" value="PAS"/>
    <property type="match status" value="2"/>
</dbReference>
<dbReference type="InterPro" id="IPR004358">
    <property type="entry name" value="Sig_transdc_His_kin-like_C"/>
</dbReference>
<feature type="domain" description="PAC" evidence="16">
    <location>
        <begin position="538"/>
        <end position="590"/>
    </location>
</feature>
<dbReference type="InterPro" id="IPR003594">
    <property type="entry name" value="HATPase_dom"/>
</dbReference>
<dbReference type="EMBL" id="FOQG01000033">
    <property type="protein sequence ID" value="SFJ46469.1"/>
    <property type="molecule type" value="Genomic_DNA"/>
</dbReference>
<evidence type="ECO:0000256" key="13">
    <source>
        <dbReference type="SAM" id="Phobius"/>
    </source>
</evidence>
<sequence>MSTSTERASERPVSPDPAAEGPRRAVLPALGLALAPALALTLVLALGFWSVAFAPSGSQVAAWWPAAGVSAALLALSPPRSWAALALSLVVVTSAANIAAGRPVLVAVCFGVANATEAVVVAWALGAARARPALRTAADMRRLVVASVLGGLAIGLLASLTVTLLEDGELLVTWGRVLASHVAGVLVVLPVALLLLPGASVGIRWREWRGSSATTLEAAALVGVALGVVAVVFSPGQERPLVYLCLPFLVLVAMRLPPWAVSLEILAIAVLVNVLTHEGGGPFVEAGTLAPETSAALVQSFLVVCVMVAMPLVLALEQRRETLTDLRRSGGDLQVERDFTAAVLDSTDSLIVVVDQAGRIVRANAAVERVRGLTLARLVGSAYDEALLMPGAAAHYRRTLVSGDGPDGVQHQVWRSPSGHARAVTATHRPLHRDDPTGPMVITGHDVTEQVETQGLLRSILDATTATAVIGTDTEGLITFFNAGAEAMVGFTSLEMVGRASPAVFHLESEIVERALELGVAPGFEVFVHEVRRTGVPERRDWTYCRSDGTTLVVSLTVSARTDVDGTIHGFLGIAADVTERRRAEESLRTALEHERLAVARLHELDRIKTDFVSSTSHELRTPLTSVLGFSQLLATEAVGPVNPRQLALLGRIEKSGRRLLDLVENLLTLASLESGELDLRKAALDLREVVVIALETLEESLRGRDLTLDLDLGAAPVGVWGDQEQLERTVSNLLSNAIKFTTDGGRIEVALTHDGDQARLRVSDTGMGIPLDEQDRLFSRFFRASSATVAAVPGTGLGLSIVHAIVEAHGGSIEVTSAPDEGTTFVVHLPTES</sequence>
<dbReference type="InterPro" id="IPR050736">
    <property type="entry name" value="Sensor_HK_Regulatory"/>
</dbReference>
<dbReference type="InterPro" id="IPR035965">
    <property type="entry name" value="PAS-like_dom_sf"/>
</dbReference>
<dbReference type="SUPFAM" id="SSF55874">
    <property type="entry name" value="ATPase domain of HSP90 chaperone/DNA topoisomerase II/histidine kinase"/>
    <property type="match status" value="1"/>
</dbReference>
<dbReference type="RefSeq" id="WP_170259207.1">
    <property type="nucleotide sequence ID" value="NZ_BKAF01000018.1"/>
</dbReference>
<dbReference type="STRING" id="1005945.SAMN05216561_13317"/>
<keyword evidence="7 13" id="KW-0812">Transmembrane</keyword>
<feature type="transmembrane region" description="Helical" evidence="13">
    <location>
        <begin position="215"/>
        <end position="234"/>
    </location>
</feature>
<dbReference type="Pfam" id="PF05231">
    <property type="entry name" value="MASE1"/>
    <property type="match status" value="1"/>
</dbReference>
<dbReference type="PANTHER" id="PTHR43711:SF1">
    <property type="entry name" value="HISTIDINE KINASE 1"/>
    <property type="match status" value="1"/>
</dbReference>
<dbReference type="CDD" id="cd00075">
    <property type="entry name" value="HATPase"/>
    <property type="match status" value="1"/>
</dbReference>
<dbReference type="InterPro" id="IPR007895">
    <property type="entry name" value="MASE1"/>
</dbReference>
<feature type="transmembrane region" description="Helical" evidence="13">
    <location>
        <begin position="60"/>
        <end position="77"/>
    </location>
</feature>
<dbReference type="GO" id="GO:0005886">
    <property type="term" value="C:plasma membrane"/>
    <property type="evidence" value="ECO:0007669"/>
    <property type="project" value="UniProtKB-SubCell"/>
</dbReference>
<evidence type="ECO:0000256" key="10">
    <source>
        <dbReference type="ARBA" id="ARBA00023012"/>
    </source>
</evidence>
<dbReference type="PANTHER" id="PTHR43711">
    <property type="entry name" value="TWO-COMPONENT HISTIDINE KINASE"/>
    <property type="match status" value="1"/>
</dbReference>
<dbReference type="InterPro" id="IPR005467">
    <property type="entry name" value="His_kinase_dom"/>
</dbReference>
<evidence type="ECO:0000256" key="7">
    <source>
        <dbReference type="ARBA" id="ARBA00022692"/>
    </source>
</evidence>
<dbReference type="Gene3D" id="3.30.565.10">
    <property type="entry name" value="Histidine kinase-like ATPase, C-terminal domain"/>
    <property type="match status" value="1"/>
</dbReference>
<dbReference type="Pfam" id="PF02518">
    <property type="entry name" value="HATPase_c"/>
    <property type="match status" value="1"/>
</dbReference>
<comment type="subcellular location">
    <subcellularLocation>
        <location evidence="2">Cell membrane</location>
        <topology evidence="2">Multi-pass membrane protein</topology>
    </subcellularLocation>
</comment>
<evidence type="ECO:0000256" key="2">
    <source>
        <dbReference type="ARBA" id="ARBA00004651"/>
    </source>
</evidence>
<evidence type="ECO:0000256" key="3">
    <source>
        <dbReference type="ARBA" id="ARBA00012438"/>
    </source>
</evidence>
<dbReference type="InterPro" id="IPR003661">
    <property type="entry name" value="HisK_dim/P_dom"/>
</dbReference>
<keyword evidence="9 13" id="KW-1133">Transmembrane helix</keyword>
<dbReference type="PRINTS" id="PR00344">
    <property type="entry name" value="BCTRLSENSOR"/>
</dbReference>
<dbReference type="InterPro" id="IPR036890">
    <property type="entry name" value="HATPase_C_sf"/>
</dbReference>
<dbReference type="SMART" id="SM00388">
    <property type="entry name" value="HisKA"/>
    <property type="match status" value="1"/>
</dbReference>
<dbReference type="FunFam" id="3.30.565.10:FF:000006">
    <property type="entry name" value="Sensor histidine kinase WalK"/>
    <property type="match status" value="1"/>
</dbReference>
<dbReference type="InterPro" id="IPR000014">
    <property type="entry name" value="PAS"/>
</dbReference>
<dbReference type="GO" id="GO:0000155">
    <property type="term" value="F:phosphorelay sensor kinase activity"/>
    <property type="evidence" value="ECO:0007669"/>
    <property type="project" value="InterPro"/>
</dbReference>
<feature type="domain" description="PAS" evidence="15">
    <location>
        <begin position="453"/>
        <end position="499"/>
    </location>
</feature>
<evidence type="ECO:0000259" key="15">
    <source>
        <dbReference type="PROSITE" id="PS50112"/>
    </source>
</evidence>
<feature type="transmembrane region" description="Helical" evidence="13">
    <location>
        <begin position="296"/>
        <end position="316"/>
    </location>
</feature>
<organism evidence="17 18">
    <name type="scientific">Nocardioides psychrotolerans</name>
    <dbReference type="NCBI Taxonomy" id="1005945"/>
    <lineage>
        <taxon>Bacteria</taxon>
        <taxon>Bacillati</taxon>
        <taxon>Actinomycetota</taxon>
        <taxon>Actinomycetes</taxon>
        <taxon>Propionibacteriales</taxon>
        <taxon>Nocardioidaceae</taxon>
        <taxon>Nocardioides</taxon>
    </lineage>
</organism>
<accession>A0A1I3RL34</accession>
<dbReference type="Proteomes" id="UP000198649">
    <property type="component" value="Unassembled WGS sequence"/>
</dbReference>
<name>A0A1I3RL34_9ACTN</name>
<keyword evidence="5" id="KW-0597">Phosphoprotein</keyword>
<feature type="transmembrane region" description="Helical" evidence="13">
    <location>
        <begin position="263"/>
        <end position="284"/>
    </location>
</feature>
<dbReference type="InterPro" id="IPR013656">
    <property type="entry name" value="PAS_4"/>
</dbReference>
<dbReference type="Pfam" id="PF00512">
    <property type="entry name" value="HisKA"/>
    <property type="match status" value="1"/>
</dbReference>
<feature type="transmembrane region" description="Helical" evidence="13">
    <location>
        <begin position="140"/>
        <end position="162"/>
    </location>
</feature>
<comment type="catalytic activity">
    <reaction evidence="1">
        <text>ATP + protein L-histidine = ADP + protein N-phospho-L-histidine.</text>
        <dbReference type="EC" id="2.7.13.3"/>
    </reaction>
</comment>
<evidence type="ECO:0000256" key="4">
    <source>
        <dbReference type="ARBA" id="ARBA00022475"/>
    </source>
</evidence>
<evidence type="ECO:0000256" key="6">
    <source>
        <dbReference type="ARBA" id="ARBA00022679"/>
    </source>
</evidence>
<feature type="transmembrane region" description="Helical" evidence="13">
    <location>
        <begin position="32"/>
        <end position="54"/>
    </location>
</feature>
<dbReference type="EC" id="2.7.13.3" evidence="3"/>
<keyword evidence="10" id="KW-0902">Two-component regulatory system</keyword>
<feature type="domain" description="Histidine kinase" evidence="14">
    <location>
        <begin position="615"/>
        <end position="834"/>
    </location>
</feature>
<dbReference type="Pfam" id="PF08448">
    <property type="entry name" value="PAS_4"/>
    <property type="match status" value="1"/>
</dbReference>
<dbReference type="AlphaFoldDB" id="A0A1I3RL34"/>
<dbReference type="Pfam" id="PF00989">
    <property type="entry name" value="PAS"/>
    <property type="match status" value="1"/>
</dbReference>
<reference evidence="17 18" key="1">
    <citation type="submission" date="2016-10" db="EMBL/GenBank/DDBJ databases">
        <authorList>
            <person name="de Groot N.N."/>
        </authorList>
    </citation>
    <scope>NUCLEOTIDE SEQUENCE [LARGE SCALE GENOMIC DNA]</scope>
    <source>
        <strain evidence="17 18">CGMCC 1.11156</strain>
    </source>
</reference>
<dbReference type="NCBIfam" id="TIGR00229">
    <property type="entry name" value="sensory_box"/>
    <property type="match status" value="2"/>
</dbReference>
<dbReference type="InterPro" id="IPR013767">
    <property type="entry name" value="PAS_fold"/>
</dbReference>
<evidence type="ECO:0000256" key="9">
    <source>
        <dbReference type="ARBA" id="ARBA00022989"/>
    </source>
</evidence>
<evidence type="ECO:0000256" key="8">
    <source>
        <dbReference type="ARBA" id="ARBA00022777"/>
    </source>
</evidence>
<feature type="transmembrane region" description="Helical" evidence="13">
    <location>
        <begin position="82"/>
        <end position="99"/>
    </location>
</feature>
<feature type="domain" description="PAS" evidence="15">
    <location>
        <begin position="336"/>
        <end position="400"/>
    </location>
</feature>
<dbReference type="SMART" id="SM00387">
    <property type="entry name" value="HATPase_c"/>
    <property type="match status" value="1"/>
</dbReference>
<evidence type="ECO:0000313" key="17">
    <source>
        <dbReference type="EMBL" id="SFJ46469.1"/>
    </source>
</evidence>
<dbReference type="InterPro" id="IPR036097">
    <property type="entry name" value="HisK_dim/P_sf"/>
</dbReference>
<evidence type="ECO:0000256" key="11">
    <source>
        <dbReference type="ARBA" id="ARBA00023136"/>
    </source>
</evidence>
<dbReference type="CDD" id="cd00082">
    <property type="entry name" value="HisKA"/>
    <property type="match status" value="1"/>
</dbReference>
<keyword evidence="8" id="KW-0418">Kinase</keyword>
<feature type="transmembrane region" description="Helical" evidence="13">
    <location>
        <begin position="182"/>
        <end position="203"/>
    </location>
</feature>
<dbReference type="SUPFAM" id="SSF55785">
    <property type="entry name" value="PYP-like sensor domain (PAS domain)"/>
    <property type="match status" value="2"/>
</dbReference>
<evidence type="ECO:0000259" key="16">
    <source>
        <dbReference type="PROSITE" id="PS50113"/>
    </source>
</evidence>
<dbReference type="PROSITE" id="PS50113">
    <property type="entry name" value="PAC"/>
    <property type="match status" value="1"/>
</dbReference>
<dbReference type="InterPro" id="IPR001610">
    <property type="entry name" value="PAC"/>
</dbReference>
<evidence type="ECO:0000256" key="1">
    <source>
        <dbReference type="ARBA" id="ARBA00000085"/>
    </source>
</evidence>
<dbReference type="GO" id="GO:0006355">
    <property type="term" value="P:regulation of DNA-templated transcription"/>
    <property type="evidence" value="ECO:0007669"/>
    <property type="project" value="InterPro"/>
</dbReference>
<feature type="region of interest" description="Disordered" evidence="12">
    <location>
        <begin position="1"/>
        <end position="20"/>
    </location>
</feature>
<dbReference type="SMART" id="SM00086">
    <property type="entry name" value="PAC"/>
    <property type="match status" value="1"/>
</dbReference>
<dbReference type="Gene3D" id="3.30.450.20">
    <property type="entry name" value="PAS domain"/>
    <property type="match status" value="2"/>
</dbReference>
<dbReference type="PROSITE" id="PS50112">
    <property type="entry name" value="PAS"/>
    <property type="match status" value="2"/>
</dbReference>
<proteinExistence type="predicted"/>
<evidence type="ECO:0000313" key="18">
    <source>
        <dbReference type="Proteomes" id="UP000198649"/>
    </source>
</evidence>
<dbReference type="PROSITE" id="PS50109">
    <property type="entry name" value="HIS_KIN"/>
    <property type="match status" value="1"/>
</dbReference>
<protein>
    <recommendedName>
        <fullName evidence="3">histidine kinase</fullName>
        <ecNumber evidence="3">2.7.13.3</ecNumber>
    </recommendedName>
</protein>
<dbReference type="Gene3D" id="1.10.287.130">
    <property type="match status" value="1"/>
</dbReference>
<evidence type="ECO:0000256" key="12">
    <source>
        <dbReference type="SAM" id="MobiDB-lite"/>
    </source>
</evidence>
<evidence type="ECO:0000259" key="14">
    <source>
        <dbReference type="PROSITE" id="PS50109"/>
    </source>
</evidence>
<keyword evidence="6" id="KW-0808">Transferase</keyword>
<dbReference type="SUPFAM" id="SSF47384">
    <property type="entry name" value="Homodimeric domain of signal transducing histidine kinase"/>
    <property type="match status" value="1"/>
</dbReference>
<dbReference type="InterPro" id="IPR000700">
    <property type="entry name" value="PAS-assoc_C"/>
</dbReference>
<feature type="transmembrane region" description="Helical" evidence="13">
    <location>
        <begin position="105"/>
        <end position="128"/>
    </location>
</feature>
<gene>
    <name evidence="17" type="ORF">SAMN05216561_13317</name>
</gene>